<keyword evidence="3" id="KW-1185">Reference proteome</keyword>
<dbReference type="Pfam" id="PF12680">
    <property type="entry name" value="SnoaL_2"/>
    <property type="match status" value="1"/>
</dbReference>
<evidence type="ECO:0000313" key="3">
    <source>
        <dbReference type="Proteomes" id="UP000675920"/>
    </source>
</evidence>
<dbReference type="InterPro" id="IPR037401">
    <property type="entry name" value="SnoaL-like"/>
</dbReference>
<dbReference type="RefSeq" id="WP_084545139.1">
    <property type="nucleotide sequence ID" value="NZ_AXWS01000014.1"/>
</dbReference>
<protein>
    <submittedName>
        <fullName evidence="4">Nuclear transport factor 2 family protein</fullName>
    </submittedName>
</protein>
<dbReference type="Gene3D" id="3.10.450.50">
    <property type="match status" value="1"/>
</dbReference>
<evidence type="ECO:0000313" key="4">
    <source>
        <dbReference type="RefSeq" id="WP_084545139.1"/>
    </source>
</evidence>
<feature type="region of interest" description="Disordered" evidence="1">
    <location>
        <begin position="1"/>
        <end position="27"/>
    </location>
</feature>
<dbReference type="InterPro" id="IPR032710">
    <property type="entry name" value="NTF2-like_dom_sf"/>
</dbReference>
<name>A0ABD8F6B7_9BURK</name>
<evidence type="ECO:0000256" key="1">
    <source>
        <dbReference type="SAM" id="MobiDB-lite"/>
    </source>
</evidence>
<evidence type="ECO:0000259" key="2">
    <source>
        <dbReference type="Pfam" id="PF12680"/>
    </source>
</evidence>
<proteinExistence type="predicted"/>
<dbReference type="AlphaFoldDB" id="A0ABD8F6B7"/>
<dbReference type="SUPFAM" id="SSF54427">
    <property type="entry name" value="NTF2-like"/>
    <property type="match status" value="1"/>
</dbReference>
<sequence length="172" mass="18751">MSTLPPSASGAVSGHAPVTKDARARDGASFIRDPRTAAIVAAWEGLTPATVPALLARYADDARFRDPFNDVRGHAAIARILDHMFRSLGSPRFMVTSAVTEGEDAFLIWDFSFHRTGGRPMSIHGVTHLRFAADGRVALHRDYWDAAEELYAKLPVIGAVMRWLRGKLATPA</sequence>
<dbReference type="Proteomes" id="UP000675920">
    <property type="component" value="Unplaced"/>
</dbReference>
<organism evidence="3 4">
    <name type="scientific">Derxia gummosa DSM 723</name>
    <dbReference type="NCBI Taxonomy" id="1121388"/>
    <lineage>
        <taxon>Bacteria</taxon>
        <taxon>Pseudomonadati</taxon>
        <taxon>Pseudomonadota</taxon>
        <taxon>Betaproteobacteria</taxon>
        <taxon>Burkholderiales</taxon>
        <taxon>Alcaligenaceae</taxon>
        <taxon>Derxia</taxon>
    </lineage>
</organism>
<accession>A0ABD8F6B7</accession>
<feature type="domain" description="SnoaL-like" evidence="2">
    <location>
        <begin position="44"/>
        <end position="140"/>
    </location>
</feature>
<reference evidence="4" key="1">
    <citation type="submission" date="2025-08" db="UniProtKB">
        <authorList>
            <consortium name="RefSeq"/>
        </authorList>
    </citation>
    <scope>IDENTIFICATION</scope>
</reference>